<sequence>MENHALTDQFFKSWVFAFLIGAVVIGALQVADIVSLDRISRQAPIWAALAVLCCIDPALRYFGVLKAEIEQRWADFTVATLLGRAFGALVGGAFAWGISVLGR</sequence>
<accession>R4WNE0</accession>
<protein>
    <recommendedName>
        <fullName evidence="4">Transmembrane protein</fullName>
    </recommendedName>
</protein>
<dbReference type="Proteomes" id="UP000013966">
    <property type="component" value="Chromosome 2"/>
</dbReference>
<evidence type="ECO:0008006" key="4">
    <source>
        <dbReference type="Google" id="ProtNLM"/>
    </source>
</evidence>
<evidence type="ECO:0000313" key="3">
    <source>
        <dbReference type="Proteomes" id="UP000013966"/>
    </source>
</evidence>
<feature type="transmembrane region" description="Helical" evidence="1">
    <location>
        <begin position="13"/>
        <end position="31"/>
    </location>
</feature>
<evidence type="ECO:0000313" key="2">
    <source>
        <dbReference type="EMBL" id="BAN26059.1"/>
    </source>
</evidence>
<dbReference type="OrthoDB" id="9131440at2"/>
<organism evidence="2 3">
    <name type="scientific">Caballeronia insecticola</name>
    <dbReference type="NCBI Taxonomy" id="758793"/>
    <lineage>
        <taxon>Bacteria</taxon>
        <taxon>Pseudomonadati</taxon>
        <taxon>Pseudomonadota</taxon>
        <taxon>Betaproteobacteria</taxon>
        <taxon>Burkholderiales</taxon>
        <taxon>Burkholderiaceae</taxon>
        <taxon>Caballeronia</taxon>
    </lineage>
</organism>
<keyword evidence="1" id="KW-1133">Transmembrane helix</keyword>
<gene>
    <name evidence="2" type="ORF">BRPE64_BCDS13980</name>
</gene>
<dbReference type="HOGENOM" id="CLU_2258436_0_0_4"/>
<feature type="transmembrane region" description="Helical" evidence="1">
    <location>
        <begin position="82"/>
        <end position="102"/>
    </location>
</feature>
<reference evidence="2 3" key="1">
    <citation type="journal article" date="2013" name="Genome Announc.">
        <title>Complete Genome Sequence of Burkholderia sp. Strain RPE64, Bacterial Symbiont of the Bean Bug Riptortus pedestris.</title>
        <authorList>
            <person name="Shibata T.F."/>
            <person name="Maeda T."/>
            <person name="Nikoh N."/>
            <person name="Yamaguchi K."/>
            <person name="Oshima K."/>
            <person name="Hattori M."/>
            <person name="Nishiyama T."/>
            <person name="Hasebe M."/>
            <person name="Fukatsu T."/>
            <person name="Kikuchi Y."/>
            <person name="Shigenobu S."/>
        </authorList>
    </citation>
    <scope>NUCLEOTIDE SEQUENCE [LARGE SCALE GENOMIC DNA]</scope>
</reference>
<dbReference type="PATRIC" id="fig|758793.3.peg.4306"/>
<name>R4WNE0_9BURK</name>
<reference evidence="2 3" key="2">
    <citation type="journal article" date="2018" name="Int. J. Syst. Evol. Microbiol.">
        <title>Burkholderia insecticola sp. nov., a gut symbiotic bacterium of the bean bug Riptortus pedestris.</title>
        <authorList>
            <person name="Takeshita K."/>
            <person name="Tamaki H."/>
            <person name="Ohbayashi T."/>
            <person name="Meng X.-Y."/>
            <person name="Sone T."/>
            <person name="Mitani Y."/>
            <person name="Peeters C."/>
            <person name="Kikuchi Y."/>
            <person name="Vandamme P."/>
        </authorList>
    </citation>
    <scope>NUCLEOTIDE SEQUENCE [LARGE SCALE GENOMIC DNA]</scope>
    <source>
        <strain evidence="2">RPE64</strain>
    </source>
</reference>
<keyword evidence="1" id="KW-0812">Transmembrane</keyword>
<proteinExistence type="predicted"/>
<keyword evidence="3" id="KW-1185">Reference proteome</keyword>
<dbReference type="KEGG" id="buo:BRPE64_BCDS13980"/>
<dbReference type="AlphaFoldDB" id="R4WNE0"/>
<dbReference type="RefSeq" id="WP_016355483.1">
    <property type="nucleotide sequence ID" value="NC_021294.1"/>
</dbReference>
<dbReference type="STRING" id="758793.BRPE64_BCDS13980"/>
<dbReference type="EMBL" id="AP013059">
    <property type="protein sequence ID" value="BAN26059.1"/>
    <property type="molecule type" value="Genomic_DNA"/>
</dbReference>
<evidence type="ECO:0000256" key="1">
    <source>
        <dbReference type="SAM" id="Phobius"/>
    </source>
</evidence>
<feature type="transmembrane region" description="Helical" evidence="1">
    <location>
        <begin position="43"/>
        <end position="62"/>
    </location>
</feature>
<keyword evidence="1" id="KW-0472">Membrane</keyword>